<sequence length="405" mass="44001">MADGMEVSPNIQEIPRLTIQYDWRDAFRNGEKAWVACSRLGQPSIYGDLKYQSDDSESVQTTEGFTVDAMDNRSITVSHPDSKCSSKFISPSHVISGIHKKCIRCIDISPGGALGVTLSDDEQLTVWDTNTGSKRCDLVGHIADINCCKFFPSGEVIASGGMDMTIRIWSAIDGTCPVILKGHKGGITDIDIVDRGRNIVSCSRDGTVRLWDCGESKCIAVITNVGCPINNSSLKAVDGINLGRDDSPTSDREVGTQGKLLLLAREDGVLSGIALQSREQVFEFKNPSAFNCCTFLSGFEVCGGTEDGKIWILDIRNPSSPLAMVQRSKSPLQSVLSLGNTGFVASSGDGSCFYWDTSNSLSNGKSFTWELIGPDCDPVYKTCRHGNTIYTVCRDALIRKYILDI</sequence>
<feature type="repeat" description="WD" evidence="5">
    <location>
        <begin position="138"/>
        <end position="170"/>
    </location>
</feature>
<evidence type="ECO:0000256" key="5">
    <source>
        <dbReference type="PROSITE-ProRule" id="PRU00221"/>
    </source>
</evidence>
<name>A0A913XZB3_EXADI</name>
<dbReference type="OMA" id="CNWNEAL"/>
<dbReference type="KEGG" id="epa:110250003"/>
<dbReference type="RefSeq" id="XP_020912259.1">
    <property type="nucleotide sequence ID" value="XM_021056600.2"/>
</dbReference>
<dbReference type="GeneID" id="110250003"/>
<dbReference type="InterPro" id="IPR015943">
    <property type="entry name" value="WD40/YVTN_repeat-like_dom_sf"/>
</dbReference>
<feature type="repeat" description="WD" evidence="5">
    <location>
        <begin position="180"/>
        <end position="221"/>
    </location>
</feature>
<dbReference type="AlphaFoldDB" id="A0A913XZB3"/>
<evidence type="ECO:0000256" key="1">
    <source>
        <dbReference type="ARBA" id="ARBA00022574"/>
    </source>
</evidence>
<keyword evidence="7" id="KW-1185">Reference proteome</keyword>
<dbReference type="SMART" id="SM00320">
    <property type="entry name" value="WD40"/>
    <property type="match status" value="5"/>
</dbReference>
<dbReference type="Gene3D" id="2.130.10.10">
    <property type="entry name" value="YVTN repeat-like/Quinoprotein amine dehydrogenase"/>
    <property type="match status" value="2"/>
</dbReference>
<dbReference type="PRINTS" id="PR00320">
    <property type="entry name" value="GPROTEINBRPT"/>
</dbReference>
<keyword evidence="3" id="KW-0647">Proteasome</keyword>
<dbReference type="PROSITE" id="PS50294">
    <property type="entry name" value="WD_REPEATS_REGION"/>
    <property type="match status" value="2"/>
</dbReference>
<dbReference type="InterPro" id="IPR001680">
    <property type="entry name" value="WD40_rpt"/>
</dbReference>
<evidence type="ECO:0008006" key="8">
    <source>
        <dbReference type="Google" id="ProtNLM"/>
    </source>
</evidence>
<feature type="repeat" description="WD" evidence="5">
    <location>
        <begin position="99"/>
        <end position="137"/>
    </location>
</feature>
<protein>
    <recommendedName>
        <fullName evidence="8">Proteasomal ATPase-associated factor 1</fullName>
    </recommendedName>
</protein>
<evidence type="ECO:0000256" key="3">
    <source>
        <dbReference type="ARBA" id="ARBA00022942"/>
    </source>
</evidence>
<dbReference type="Pfam" id="PF00400">
    <property type="entry name" value="WD40"/>
    <property type="match status" value="3"/>
</dbReference>
<keyword evidence="2" id="KW-0677">Repeat</keyword>
<reference evidence="6" key="1">
    <citation type="submission" date="2022-11" db="UniProtKB">
        <authorList>
            <consortium name="EnsemblMetazoa"/>
        </authorList>
    </citation>
    <scope>IDENTIFICATION</scope>
</reference>
<evidence type="ECO:0000313" key="7">
    <source>
        <dbReference type="Proteomes" id="UP000887567"/>
    </source>
</evidence>
<dbReference type="PANTHER" id="PTHR19857">
    <property type="entry name" value="MITOCHONDRIAL DIVISION PROTEIN 1-RELATED"/>
    <property type="match status" value="1"/>
</dbReference>
<dbReference type="SUPFAM" id="SSF50978">
    <property type="entry name" value="WD40 repeat-like"/>
    <property type="match status" value="1"/>
</dbReference>
<comment type="similarity">
    <text evidence="4">Belongs to the WD repeat PAAF1/RPN14 family.</text>
</comment>
<dbReference type="OrthoDB" id="27537at2759"/>
<dbReference type="PROSITE" id="PS50082">
    <property type="entry name" value="WD_REPEATS_2"/>
    <property type="match status" value="3"/>
</dbReference>
<organism evidence="6 7">
    <name type="scientific">Exaiptasia diaphana</name>
    <name type="common">Tropical sea anemone</name>
    <name type="synonym">Aiptasia pulchella</name>
    <dbReference type="NCBI Taxonomy" id="2652724"/>
    <lineage>
        <taxon>Eukaryota</taxon>
        <taxon>Metazoa</taxon>
        <taxon>Cnidaria</taxon>
        <taxon>Anthozoa</taxon>
        <taxon>Hexacorallia</taxon>
        <taxon>Actiniaria</taxon>
        <taxon>Aiptasiidae</taxon>
        <taxon>Exaiptasia</taxon>
    </lineage>
</organism>
<dbReference type="Proteomes" id="UP000887567">
    <property type="component" value="Unplaced"/>
</dbReference>
<proteinExistence type="inferred from homology"/>
<dbReference type="InterPro" id="IPR020472">
    <property type="entry name" value="WD40_PAC1"/>
</dbReference>
<accession>A0A913XZB3</accession>
<dbReference type="InterPro" id="IPR036322">
    <property type="entry name" value="WD40_repeat_dom_sf"/>
</dbReference>
<evidence type="ECO:0000313" key="6">
    <source>
        <dbReference type="EnsemblMetazoa" id="XP_020912259.1"/>
    </source>
</evidence>
<dbReference type="PANTHER" id="PTHR19857:SF19">
    <property type="entry name" value="26S PROTEASOME REGULATORY SUBUNIT RPN14"/>
    <property type="match status" value="1"/>
</dbReference>
<evidence type="ECO:0000256" key="4">
    <source>
        <dbReference type="ARBA" id="ARBA00038321"/>
    </source>
</evidence>
<evidence type="ECO:0000256" key="2">
    <source>
        <dbReference type="ARBA" id="ARBA00022737"/>
    </source>
</evidence>
<dbReference type="EnsemblMetazoa" id="XM_021056600.2">
    <property type="protein sequence ID" value="XP_020912259.1"/>
    <property type="gene ID" value="LOC110250003"/>
</dbReference>
<keyword evidence="1 5" id="KW-0853">WD repeat</keyword>
<dbReference type="GO" id="GO:0000502">
    <property type="term" value="C:proteasome complex"/>
    <property type="evidence" value="ECO:0007669"/>
    <property type="project" value="UniProtKB-KW"/>
</dbReference>
<dbReference type="InterPro" id="IPR051179">
    <property type="entry name" value="WD_repeat_multifunction"/>
</dbReference>